<evidence type="ECO:0000256" key="7">
    <source>
        <dbReference type="ARBA" id="ARBA00022801"/>
    </source>
</evidence>
<keyword evidence="12 14" id="KW-0472">Membrane</keyword>
<dbReference type="GO" id="GO:0046872">
    <property type="term" value="F:metal ion binding"/>
    <property type="evidence" value="ECO:0007669"/>
    <property type="project" value="UniProtKB-KW"/>
</dbReference>
<protein>
    <submittedName>
        <fullName evidence="16">Inositol phosphosphingolipids phospholipase C</fullName>
    </submittedName>
</protein>
<gene>
    <name evidence="16" type="ORF">MMYC01_204318</name>
</gene>
<evidence type="ECO:0000313" key="16">
    <source>
        <dbReference type="EMBL" id="KXX80138.1"/>
    </source>
</evidence>
<evidence type="ECO:0000256" key="9">
    <source>
        <dbReference type="ARBA" id="ARBA00022919"/>
    </source>
</evidence>
<evidence type="ECO:0000256" key="14">
    <source>
        <dbReference type="SAM" id="Phobius"/>
    </source>
</evidence>
<evidence type="ECO:0000313" key="17">
    <source>
        <dbReference type="Proteomes" id="UP000078237"/>
    </source>
</evidence>
<comment type="pathway">
    <text evidence="2">Lipid metabolism; sphingolipid metabolism.</text>
</comment>
<dbReference type="PANTHER" id="PTHR16320">
    <property type="entry name" value="SPHINGOMYELINASE FAMILY MEMBER"/>
    <property type="match status" value="1"/>
</dbReference>
<evidence type="ECO:0000256" key="11">
    <source>
        <dbReference type="ARBA" id="ARBA00023098"/>
    </source>
</evidence>
<evidence type="ECO:0000256" key="12">
    <source>
        <dbReference type="ARBA" id="ARBA00023136"/>
    </source>
</evidence>
<dbReference type="GO" id="GO:0004767">
    <property type="term" value="F:sphingomyelin phosphodiesterase activity"/>
    <property type="evidence" value="ECO:0007669"/>
    <property type="project" value="InterPro"/>
</dbReference>
<reference evidence="16 17" key="1">
    <citation type="journal article" date="2016" name="Genome Announc.">
        <title>Genome Sequence of Madurella mycetomatis mm55, Isolated from a Human Mycetoma Case in Sudan.</title>
        <authorList>
            <person name="Smit S."/>
            <person name="Derks M.F."/>
            <person name="Bervoets S."/>
            <person name="Fahal A."/>
            <person name="van Leeuwen W."/>
            <person name="van Belkum A."/>
            <person name="van de Sande W.W."/>
        </authorList>
    </citation>
    <scope>NUCLEOTIDE SEQUENCE [LARGE SCALE GENOMIC DNA]</scope>
    <source>
        <strain evidence="17">mm55</strain>
    </source>
</reference>
<comment type="caution">
    <text evidence="16">The sequence shown here is derived from an EMBL/GenBank/DDBJ whole genome shotgun (WGS) entry which is preliminary data.</text>
</comment>
<feature type="transmembrane region" description="Helical" evidence="14">
    <location>
        <begin position="485"/>
        <end position="504"/>
    </location>
</feature>
<keyword evidence="11" id="KW-0443">Lipid metabolism</keyword>
<evidence type="ECO:0000256" key="2">
    <source>
        <dbReference type="ARBA" id="ARBA00004760"/>
    </source>
</evidence>
<dbReference type="VEuPathDB" id="FungiDB:MMYC01_204318"/>
<feature type="transmembrane region" description="Helical" evidence="14">
    <location>
        <begin position="510"/>
        <end position="536"/>
    </location>
</feature>
<dbReference type="InterPro" id="IPR038772">
    <property type="entry name" value="Sph/SMPD2-like"/>
</dbReference>
<evidence type="ECO:0000256" key="8">
    <source>
        <dbReference type="ARBA" id="ARBA00022842"/>
    </source>
</evidence>
<sequence length="629" mass="69651">MEELPDEINIVTLNCWGLKYISKLRRERLAEIGRQLARADPQPHIVALQECWTQEDYMRIRRETRFILPYGKFYHSAALGSGLAILSRWPIEESTMYRYPLNGRPTAFWRGDWYVGKGVACAKIRYGSAAKQVIEVFNTHTHSPYEEGRPDDSYLCHRTAQSWEMAKLLRGAAERGHLVIGLGDFNMIPMSLEHQLITTLAPVRDVWRVLHPDSSVGPAHHPAEKARRRPIPTAEFNIQENGASSDGPYNTWRWTKAQQKLLGPGKPPVAVPPDTIDRFGKRLDYIFAGSGDIHALGGGWIVKRIAVGMMMRHPELGCSLSDHFAVEATLAFHPLPSSQQQQQQQQPAGERSPNRIPNADPKFATGELSPPSTSDTNNNSHPRSPVEKEQLSPSAVEAEAEAEALHNGTYLHLQSPTPSPSIRDTSYDSQLLSFLDPLHHHSTTAGPSGPPAPVQDLLPPTAYDDILSLIHRYVARERAQRRYRARHFFASLAVAIACLVGVWFSPANYVAFILVLISSLGLTAGTVDGLMALLFFKSELQALKEFEWEIMNAKAMALGVVGGRVGQGRGRVLDGAESVGGRGDDDDGDHPPRPFIPQQSIPRPFTLTPLIPPDKLAQPGALSPRGAWQ</sequence>
<dbReference type="InterPro" id="IPR036691">
    <property type="entry name" value="Endo/exonu/phosph_ase_sf"/>
</dbReference>
<dbReference type="FunFam" id="3.60.10.10:FF:000059">
    <property type="entry name" value="Inositol phosphosphingolipids phospholipase C"/>
    <property type="match status" value="1"/>
</dbReference>
<feature type="region of interest" description="Disordered" evidence="13">
    <location>
        <begin position="573"/>
        <end position="629"/>
    </location>
</feature>
<dbReference type="PANTHER" id="PTHR16320:SF24">
    <property type="entry name" value="PHOSPHODIESTERASE, PUTATIVE-RELATED"/>
    <property type="match status" value="1"/>
</dbReference>
<evidence type="ECO:0000256" key="4">
    <source>
        <dbReference type="ARBA" id="ARBA00006335"/>
    </source>
</evidence>
<dbReference type="GO" id="GO:0006665">
    <property type="term" value="P:sphingolipid metabolic process"/>
    <property type="evidence" value="ECO:0007669"/>
    <property type="project" value="UniProtKB-KW"/>
</dbReference>
<evidence type="ECO:0000256" key="1">
    <source>
        <dbReference type="ARBA" id="ARBA00004141"/>
    </source>
</evidence>
<dbReference type="STRING" id="100816.A0A175W8L9"/>
<evidence type="ECO:0000256" key="3">
    <source>
        <dbReference type="ARBA" id="ARBA00004991"/>
    </source>
</evidence>
<keyword evidence="6" id="KW-0479">Metal-binding</keyword>
<comment type="similarity">
    <text evidence="4">Belongs to the neutral sphingomyelinase family.</text>
</comment>
<dbReference type="Gene3D" id="3.60.10.10">
    <property type="entry name" value="Endonuclease/exonuclease/phosphatase"/>
    <property type="match status" value="1"/>
</dbReference>
<evidence type="ECO:0000256" key="10">
    <source>
        <dbReference type="ARBA" id="ARBA00022989"/>
    </source>
</evidence>
<dbReference type="OrthoDB" id="387657at2759"/>
<dbReference type="Pfam" id="PF03372">
    <property type="entry name" value="Exo_endo_phos"/>
    <property type="match status" value="1"/>
</dbReference>
<evidence type="ECO:0000256" key="5">
    <source>
        <dbReference type="ARBA" id="ARBA00022692"/>
    </source>
</evidence>
<comment type="subcellular location">
    <subcellularLocation>
        <location evidence="1">Membrane</location>
        <topology evidence="1">Multi-pass membrane protein</topology>
    </subcellularLocation>
</comment>
<dbReference type="Proteomes" id="UP000078237">
    <property type="component" value="Unassembled WGS sequence"/>
</dbReference>
<dbReference type="SUPFAM" id="SSF56219">
    <property type="entry name" value="DNase I-like"/>
    <property type="match status" value="1"/>
</dbReference>
<keyword evidence="17" id="KW-1185">Reference proteome</keyword>
<evidence type="ECO:0000256" key="13">
    <source>
        <dbReference type="SAM" id="MobiDB-lite"/>
    </source>
</evidence>
<accession>A0A175W8L9</accession>
<evidence type="ECO:0000259" key="15">
    <source>
        <dbReference type="Pfam" id="PF03372"/>
    </source>
</evidence>
<organism evidence="16 17">
    <name type="scientific">Madurella mycetomatis</name>
    <dbReference type="NCBI Taxonomy" id="100816"/>
    <lineage>
        <taxon>Eukaryota</taxon>
        <taxon>Fungi</taxon>
        <taxon>Dikarya</taxon>
        <taxon>Ascomycota</taxon>
        <taxon>Pezizomycotina</taxon>
        <taxon>Sordariomycetes</taxon>
        <taxon>Sordariomycetidae</taxon>
        <taxon>Sordariales</taxon>
        <taxon>Sordariales incertae sedis</taxon>
        <taxon>Madurella</taxon>
    </lineage>
</organism>
<dbReference type="InterPro" id="IPR005135">
    <property type="entry name" value="Endo/exonuclease/phosphatase"/>
</dbReference>
<name>A0A175W8L9_9PEZI</name>
<keyword evidence="8" id="KW-0460">Magnesium</keyword>
<keyword evidence="10 14" id="KW-1133">Transmembrane helix</keyword>
<dbReference type="AlphaFoldDB" id="A0A175W8L9"/>
<feature type="domain" description="Endonuclease/exonuclease/phosphatase" evidence="15">
    <location>
        <begin position="11"/>
        <end position="323"/>
    </location>
</feature>
<feature type="compositionally biased region" description="Low complexity" evidence="13">
    <location>
        <begin position="369"/>
        <end position="380"/>
    </location>
</feature>
<dbReference type="EMBL" id="LCTW02000068">
    <property type="protein sequence ID" value="KXX80138.1"/>
    <property type="molecule type" value="Genomic_DNA"/>
</dbReference>
<comment type="pathway">
    <text evidence="3">Sphingolipid metabolism.</text>
</comment>
<proteinExistence type="inferred from homology"/>
<dbReference type="GO" id="GO:0016020">
    <property type="term" value="C:membrane"/>
    <property type="evidence" value="ECO:0007669"/>
    <property type="project" value="UniProtKB-SubCell"/>
</dbReference>
<keyword evidence="7" id="KW-0378">Hydrolase</keyword>
<feature type="region of interest" description="Disordered" evidence="13">
    <location>
        <begin position="335"/>
        <end position="401"/>
    </location>
</feature>
<evidence type="ECO:0000256" key="6">
    <source>
        <dbReference type="ARBA" id="ARBA00022723"/>
    </source>
</evidence>
<keyword evidence="5 14" id="KW-0812">Transmembrane</keyword>
<keyword evidence="9" id="KW-0746">Sphingolipid metabolism</keyword>